<feature type="signal peptide" evidence="1">
    <location>
        <begin position="1"/>
        <end position="21"/>
    </location>
</feature>
<evidence type="ECO:0000256" key="1">
    <source>
        <dbReference type="SAM" id="SignalP"/>
    </source>
</evidence>
<keyword evidence="1" id="KW-0732">Signal</keyword>
<keyword evidence="3" id="KW-1185">Reference proteome</keyword>
<dbReference type="Proteomes" id="UP000450012">
    <property type="component" value="Unassembled WGS sequence"/>
</dbReference>
<name>A0A7X4K8V2_9BURK</name>
<accession>A0A7X4K8V2</accession>
<feature type="chain" id="PRO_5030770195" evidence="1">
    <location>
        <begin position="22"/>
        <end position="76"/>
    </location>
</feature>
<dbReference type="EMBL" id="WWCK01000001">
    <property type="protein sequence ID" value="MYM65391.1"/>
    <property type="molecule type" value="Genomic_DNA"/>
</dbReference>
<reference evidence="2 3" key="1">
    <citation type="submission" date="2019-12" db="EMBL/GenBank/DDBJ databases">
        <title>Novel species isolated from a subtropical stream in China.</title>
        <authorList>
            <person name="Lu H."/>
        </authorList>
    </citation>
    <scope>NUCLEOTIDE SEQUENCE [LARGE SCALE GENOMIC DNA]</scope>
    <source>
        <strain evidence="2 3">FT55W</strain>
    </source>
</reference>
<protein>
    <submittedName>
        <fullName evidence="2">Uncharacterized protein</fullName>
    </submittedName>
</protein>
<evidence type="ECO:0000313" key="3">
    <source>
        <dbReference type="Proteomes" id="UP000450012"/>
    </source>
</evidence>
<gene>
    <name evidence="2" type="ORF">GTP45_00905</name>
</gene>
<evidence type="ECO:0000313" key="2">
    <source>
        <dbReference type="EMBL" id="MYM65391.1"/>
    </source>
</evidence>
<dbReference type="RefSeq" id="WP_161012005.1">
    <property type="nucleotide sequence ID" value="NZ_WWCK01000001.1"/>
</dbReference>
<dbReference type="AlphaFoldDB" id="A0A7X4K8V2"/>
<organism evidence="2 3">
    <name type="scientific">Duganella rivi</name>
    <dbReference type="NCBI Taxonomy" id="2666083"/>
    <lineage>
        <taxon>Bacteria</taxon>
        <taxon>Pseudomonadati</taxon>
        <taxon>Pseudomonadota</taxon>
        <taxon>Betaproteobacteria</taxon>
        <taxon>Burkholderiales</taxon>
        <taxon>Oxalobacteraceae</taxon>
        <taxon>Telluria group</taxon>
        <taxon>Duganella</taxon>
    </lineage>
</organism>
<sequence>MRSLRALAAVLIAACAMPAWATQQIVLTSMLSKEDAPVGKLNYLIYSEAFRRLGYQLVLVQAPPLRGGVYAAQGRG</sequence>
<proteinExistence type="predicted"/>
<comment type="caution">
    <text evidence="2">The sequence shown here is derived from an EMBL/GenBank/DDBJ whole genome shotgun (WGS) entry which is preliminary data.</text>
</comment>